<keyword evidence="5" id="KW-1185">Reference proteome</keyword>
<feature type="domain" description="Peptidoglycan binding-like" evidence="3">
    <location>
        <begin position="176"/>
        <end position="236"/>
    </location>
</feature>
<keyword evidence="2" id="KW-1133">Transmembrane helix</keyword>
<comment type="caution">
    <text evidence="4">The sequence shown here is derived from an EMBL/GenBank/DDBJ whole genome shotgun (WGS) entry which is preliminary data.</text>
</comment>
<sequence>MREIRPDPVTYEPLAAPPGPRPAPQSPTGEDTQELPPAPAAPHRAGNRAADPGRAGPRTANPGRAGAPSAKFGHAGTRSADTSVAGAVGFGSGPRRAAVAVAVVAAALVGFGCALLLPGRQQAAVTARPSQPVAPATPAATAPPATASASPPPAASAAPTGATDPDGPGTLRRGDTGPGVTDLQRRLLHVPDVYRDGSTDGTYDATLTEAVARFQLRYGISGDETGVYGDDTRRALESRTGFGDDS</sequence>
<dbReference type="EMBL" id="JAERRH010000002">
    <property type="protein sequence ID" value="MBL1104107.1"/>
    <property type="molecule type" value="Genomic_DNA"/>
</dbReference>
<organism evidence="4 5">
    <name type="scientific">Streptomyces musisoli</name>
    <dbReference type="NCBI Taxonomy" id="2802280"/>
    <lineage>
        <taxon>Bacteria</taxon>
        <taxon>Bacillati</taxon>
        <taxon>Actinomycetota</taxon>
        <taxon>Actinomycetes</taxon>
        <taxon>Kitasatosporales</taxon>
        <taxon>Streptomycetaceae</taxon>
        <taxon>Streptomyces</taxon>
    </lineage>
</organism>
<dbReference type="InterPro" id="IPR002477">
    <property type="entry name" value="Peptidoglycan-bd-like"/>
</dbReference>
<dbReference type="InterPro" id="IPR036365">
    <property type="entry name" value="PGBD-like_sf"/>
</dbReference>
<evidence type="ECO:0000313" key="5">
    <source>
        <dbReference type="Proteomes" id="UP000621386"/>
    </source>
</evidence>
<protein>
    <submittedName>
        <fullName evidence="4">Peptidoglycan-binding protein</fullName>
    </submittedName>
</protein>
<dbReference type="Pfam" id="PF01471">
    <property type="entry name" value="PG_binding_1"/>
    <property type="match status" value="1"/>
</dbReference>
<name>A0ABS1NWA6_9ACTN</name>
<evidence type="ECO:0000313" key="4">
    <source>
        <dbReference type="EMBL" id="MBL1104107.1"/>
    </source>
</evidence>
<keyword evidence="2" id="KW-0472">Membrane</keyword>
<gene>
    <name evidence="4" type="ORF">JK361_05720</name>
</gene>
<feature type="region of interest" description="Disordered" evidence="1">
    <location>
        <begin position="1"/>
        <end position="78"/>
    </location>
</feature>
<keyword evidence="2" id="KW-0812">Transmembrane</keyword>
<evidence type="ECO:0000259" key="3">
    <source>
        <dbReference type="Pfam" id="PF01471"/>
    </source>
</evidence>
<proteinExistence type="predicted"/>
<evidence type="ECO:0000256" key="2">
    <source>
        <dbReference type="SAM" id="Phobius"/>
    </source>
</evidence>
<accession>A0ABS1NWA6</accession>
<reference evidence="4 5" key="1">
    <citation type="submission" date="2021-01" db="EMBL/GenBank/DDBJ databases">
        <title>WGS of actinomycetes isolated from Thailand.</title>
        <authorList>
            <person name="Thawai C."/>
        </authorList>
    </citation>
    <scope>NUCLEOTIDE SEQUENCE [LARGE SCALE GENOMIC DNA]</scope>
    <source>
        <strain evidence="4 5">CH5-8</strain>
    </source>
</reference>
<dbReference type="InterPro" id="IPR036366">
    <property type="entry name" value="PGBDSf"/>
</dbReference>
<dbReference type="Proteomes" id="UP000621386">
    <property type="component" value="Unassembled WGS sequence"/>
</dbReference>
<evidence type="ECO:0000256" key="1">
    <source>
        <dbReference type="SAM" id="MobiDB-lite"/>
    </source>
</evidence>
<feature type="region of interest" description="Disordered" evidence="1">
    <location>
        <begin position="128"/>
        <end position="185"/>
    </location>
</feature>
<feature type="transmembrane region" description="Helical" evidence="2">
    <location>
        <begin position="97"/>
        <end position="117"/>
    </location>
</feature>
<feature type="region of interest" description="Disordered" evidence="1">
    <location>
        <begin position="222"/>
        <end position="246"/>
    </location>
</feature>
<dbReference type="Gene3D" id="1.10.101.10">
    <property type="entry name" value="PGBD-like superfamily/PGBD"/>
    <property type="match status" value="1"/>
</dbReference>
<dbReference type="SUPFAM" id="SSF47090">
    <property type="entry name" value="PGBD-like"/>
    <property type="match status" value="1"/>
</dbReference>
<feature type="compositionally biased region" description="Pro residues" evidence="1">
    <location>
        <begin position="15"/>
        <end position="25"/>
    </location>
</feature>
<feature type="compositionally biased region" description="Low complexity" evidence="1">
    <location>
        <begin position="134"/>
        <end position="163"/>
    </location>
</feature>